<dbReference type="SUPFAM" id="SSF52833">
    <property type="entry name" value="Thioredoxin-like"/>
    <property type="match status" value="1"/>
</dbReference>
<sequence length="381" mass="41355">MVVFHLDQKAAACTFGMGVTALKTALRKSFGIKRWPSRKFAPLRRVLRYYDAVGPAEDAAWLRELEQQLLLKPNMRLPVKGKGRYVQLYRVFCARSACLRTIAMEAATASPHAASDVLKLKYFDLSGFGGLSGRGGSVRFFLLANGIPFTEEVVDWAGWGAGLKQEAMASGESPTGHLPLVYLPGSSSSSPPLLETFAILRRLAKRDGQYGTDEERDYAADVAADATVEFRSALLDSAFGGLDGKLAYTSSPDKRPYFYKVMEALLQRFGSSSSHTVGSSASFADAVVFAVLWDDVAVHGHDGDLWAANPRLLGFFRAYLAQPAVLVLWDNEAVHGHDEVLWGSNPGLAGFFRADLEQPPVLGWCKGARPDLCDGAAAAQV</sequence>
<gene>
    <name evidence="7" type="ORF">OEZ85_004899</name>
</gene>
<dbReference type="Pfam" id="PF02042">
    <property type="entry name" value="RWP-RK"/>
    <property type="match status" value="1"/>
</dbReference>
<evidence type="ECO:0000313" key="7">
    <source>
        <dbReference type="EMBL" id="WIA20501.1"/>
    </source>
</evidence>
<dbReference type="Gene3D" id="1.20.1050.10">
    <property type="match status" value="1"/>
</dbReference>
<feature type="domain" description="RWP-RK" evidence="6">
    <location>
        <begin position="1"/>
        <end position="65"/>
    </location>
</feature>
<keyword evidence="4" id="KW-0539">Nucleus</keyword>
<organism evidence="7 8">
    <name type="scientific">Tetradesmus obliquus</name>
    <name type="common">Green alga</name>
    <name type="synonym">Acutodesmus obliquus</name>
    <dbReference type="NCBI Taxonomy" id="3088"/>
    <lineage>
        <taxon>Eukaryota</taxon>
        <taxon>Viridiplantae</taxon>
        <taxon>Chlorophyta</taxon>
        <taxon>core chlorophytes</taxon>
        <taxon>Chlorophyceae</taxon>
        <taxon>CS clade</taxon>
        <taxon>Sphaeropleales</taxon>
        <taxon>Scenedesmaceae</taxon>
        <taxon>Tetradesmus</taxon>
    </lineage>
</organism>
<dbReference type="InterPro" id="IPR036282">
    <property type="entry name" value="Glutathione-S-Trfase_C_sf"/>
</dbReference>
<feature type="domain" description="GST N-terminal" evidence="5">
    <location>
        <begin position="122"/>
        <end position="211"/>
    </location>
</feature>
<evidence type="ECO:0000256" key="1">
    <source>
        <dbReference type="ARBA" id="ARBA00023015"/>
    </source>
</evidence>
<dbReference type="EMBL" id="CP126219">
    <property type="protein sequence ID" value="WIA20501.1"/>
    <property type="molecule type" value="Genomic_DNA"/>
</dbReference>
<evidence type="ECO:0000259" key="5">
    <source>
        <dbReference type="PROSITE" id="PS50404"/>
    </source>
</evidence>
<evidence type="ECO:0000256" key="2">
    <source>
        <dbReference type="ARBA" id="ARBA00023125"/>
    </source>
</evidence>
<accession>A0ABY8UGA2</accession>
<protein>
    <recommendedName>
        <fullName evidence="9">RWP-RK domain-containing protein</fullName>
    </recommendedName>
</protein>
<dbReference type="Gene3D" id="3.40.30.10">
    <property type="entry name" value="Glutaredoxin"/>
    <property type="match status" value="1"/>
</dbReference>
<evidence type="ECO:0000313" key="8">
    <source>
        <dbReference type="Proteomes" id="UP001244341"/>
    </source>
</evidence>
<proteinExistence type="predicted"/>
<dbReference type="InterPro" id="IPR050213">
    <property type="entry name" value="GST_superfamily"/>
</dbReference>
<dbReference type="PROSITE" id="PS51519">
    <property type="entry name" value="RWP_RK"/>
    <property type="match status" value="1"/>
</dbReference>
<evidence type="ECO:0000259" key="6">
    <source>
        <dbReference type="PROSITE" id="PS51519"/>
    </source>
</evidence>
<dbReference type="InterPro" id="IPR003035">
    <property type="entry name" value="RWP-RK_dom"/>
</dbReference>
<evidence type="ECO:0000256" key="3">
    <source>
        <dbReference type="ARBA" id="ARBA00023163"/>
    </source>
</evidence>
<name>A0ABY8UGA2_TETOB</name>
<dbReference type="PANTHER" id="PTHR11571">
    <property type="entry name" value="GLUTATHIONE S-TRANSFERASE"/>
    <property type="match status" value="1"/>
</dbReference>
<dbReference type="InterPro" id="IPR036249">
    <property type="entry name" value="Thioredoxin-like_sf"/>
</dbReference>
<evidence type="ECO:0008006" key="9">
    <source>
        <dbReference type="Google" id="ProtNLM"/>
    </source>
</evidence>
<evidence type="ECO:0000256" key="4">
    <source>
        <dbReference type="ARBA" id="ARBA00023242"/>
    </source>
</evidence>
<dbReference type="PROSITE" id="PS50404">
    <property type="entry name" value="GST_NTER"/>
    <property type="match status" value="1"/>
</dbReference>
<dbReference type="InterPro" id="IPR004045">
    <property type="entry name" value="Glutathione_S-Trfase_N"/>
</dbReference>
<keyword evidence="2" id="KW-0238">DNA-binding</keyword>
<dbReference type="SUPFAM" id="SSF47616">
    <property type="entry name" value="GST C-terminal domain-like"/>
    <property type="match status" value="1"/>
</dbReference>
<keyword evidence="8" id="KW-1185">Reference proteome</keyword>
<keyword evidence="3" id="KW-0804">Transcription</keyword>
<reference evidence="7 8" key="1">
    <citation type="submission" date="2023-05" db="EMBL/GenBank/DDBJ databases">
        <title>A 100% complete, gapless, phased diploid assembly of the Scenedesmus obliquus UTEX 3031 genome.</title>
        <authorList>
            <person name="Biondi T.C."/>
            <person name="Hanschen E.R."/>
            <person name="Kwon T."/>
            <person name="Eng W."/>
            <person name="Kruse C.P.S."/>
            <person name="Koehler S.I."/>
            <person name="Kunde Y."/>
            <person name="Gleasner C.D."/>
            <person name="You Mak K.T."/>
            <person name="Polle J."/>
            <person name="Hovde B.T."/>
            <person name="Starkenburg S.R."/>
        </authorList>
    </citation>
    <scope>NUCLEOTIDE SEQUENCE [LARGE SCALE GENOMIC DNA]</scope>
    <source>
        <strain evidence="7 8">DOE0152z</strain>
    </source>
</reference>
<keyword evidence="1" id="KW-0805">Transcription regulation</keyword>
<dbReference type="Proteomes" id="UP001244341">
    <property type="component" value="Chromosome 12b"/>
</dbReference>